<name>A0AA97CWE4_9ACTN</name>
<evidence type="ECO:0008006" key="3">
    <source>
        <dbReference type="Google" id="ProtNLM"/>
    </source>
</evidence>
<feature type="transmembrane region" description="Helical" evidence="1">
    <location>
        <begin position="12"/>
        <end position="32"/>
    </location>
</feature>
<evidence type="ECO:0000256" key="1">
    <source>
        <dbReference type="SAM" id="Phobius"/>
    </source>
</evidence>
<protein>
    <recommendedName>
        <fullName evidence="3">Alkaline shock response membrane anchor protein AmaP</fullName>
    </recommendedName>
</protein>
<dbReference type="RefSeq" id="WP_420041533.1">
    <property type="nucleotide sequence ID" value="NZ_CP128986.1"/>
</dbReference>
<dbReference type="AlphaFoldDB" id="A0AA97CWE4"/>
<evidence type="ECO:0000313" key="2">
    <source>
        <dbReference type="EMBL" id="WOC12286.1"/>
    </source>
</evidence>
<sequence>MNRLPAAAHRVTIGLIGLLLLVVGVAAITWNLDVQPVVDWLKRIDTSAVGRFADSGWWTLILVAIVLLTLMWGVPLIISAVRPVSTDDIELDGSDETGAMSIAPKLIASAVADELSGDPMFTSVSARAVNDRARSIIRVEVTASPDRTYPEIAQKVAVATDQIRDAVDGSDVHVQAFVHLERRKR</sequence>
<organism evidence="2">
    <name type="scientific">Gordonia sp. MP11Mi</name>
    <dbReference type="NCBI Taxonomy" id="3022769"/>
    <lineage>
        <taxon>Bacteria</taxon>
        <taxon>Bacillati</taxon>
        <taxon>Actinomycetota</taxon>
        <taxon>Actinomycetes</taxon>
        <taxon>Mycobacteriales</taxon>
        <taxon>Gordoniaceae</taxon>
        <taxon>Gordonia</taxon>
    </lineage>
</organism>
<dbReference type="EMBL" id="CP128986">
    <property type="protein sequence ID" value="WOC12286.1"/>
    <property type="molecule type" value="Genomic_DNA"/>
</dbReference>
<accession>A0AA97CWE4</accession>
<keyword evidence="1" id="KW-0812">Transmembrane</keyword>
<gene>
    <name evidence="2" type="ORF">MP11Mi_13710</name>
</gene>
<reference evidence="2" key="1">
    <citation type="submission" date="2023-06" db="EMBL/GenBank/DDBJ databases">
        <title>Gordonia sp. nov. and Pseudochrobactrum sp. nov., two species isolated from the burying beetle Nicrophorus vespilloides.</title>
        <authorList>
            <person name="Poehlein A."/>
            <person name="Guzman J."/>
            <person name="Daniel R."/>
            <person name="Vilcinskas A."/>
        </authorList>
    </citation>
    <scope>NUCLEOTIDE SEQUENCE</scope>
    <source>
        <strain evidence="2">MP11Mi</strain>
    </source>
</reference>
<feature type="transmembrane region" description="Helical" evidence="1">
    <location>
        <begin position="57"/>
        <end position="78"/>
    </location>
</feature>
<proteinExistence type="predicted"/>
<keyword evidence="1" id="KW-1133">Transmembrane helix</keyword>
<keyword evidence="1" id="KW-0472">Membrane</keyword>